<comment type="caution">
    <text evidence="1">Lacks conserved residue(s) required for the propagation of feature annotation.</text>
</comment>
<gene>
    <name evidence="3" type="ORF">NIES593_04305</name>
</gene>
<keyword evidence="4" id="KW-1185">Reference proteome</keyword>
<dbReference type="RefSeq" id="WP_073598410.1">
    <property type="nucleotide sequence ID" value="NZ_MRCB01000003.1"/>
</dbReference>
<dbReference type="PROSITE" id="PS50110">
    <property type="entry name" value="RESPONSE_REGULATORY"/>
    <property type="match status" value="1"/>
</dbReference>
<dbReference type="Pfam" id="PF12452">
    <property type="entry name" value="DUF3685"/>
    <property type="match status" value="1"/>
</dbReference>
<feature type="domain" description="Response regulatory" evidence="2">
    <location>
        <begin position="7"/>
        <end position="121"/>
    </location>
</feature>
<dbReference type="InterPro" id="IPR051015">
    <property type="entry name" value="EvgA-like"/>
</dbReference>
<dbReference type="InterPro" id="IPR001789">
    <property type="entry name" value="Sig_transdc_resp-reg_receiver"/>
</dbReference>
<dbReference type="EMBL" id="MRCB01000003">
    <property type="protein sequence ID" value="OKH25568.1"/>
    <property type="molecule type" value="Genomic_DNA"/>
</dbReference>
<evidence type="ECO:0000313" key="4">
    <source>
        <dbReference type="Proteomes" id="UP000186868"/>
    </source>
</evidence>
<dbReference type="InterPro" id="IPR016837">
    <property type="entry name" value="Uncharacterised_Ycf55_cyanobac"/>
</dbReference>
<comment type="caution">
    <text evidence="3">The sequence shown here is derived from an EMBL/GenBank/DDBJ whole genome shotgun (WGS) entry which is preliminary data.</text>
</comment>
<dbReference type="Pfam" id="PF00072">
    <property type="entry name" value="Response_reg"/>
    <property type="match status" value="1"/>
</dbReference>
<sequence length="564" mass="64316">MSNRPIELLTIDDDPIFRLGLATALEAFDDIRVIAQADSMATALARLAEKIPDLVILEPAMPDGWQLCRQTRQDYPDLPIFLLSATTDSENLLAAQAYGVKGYAPKGTAIEEIVAALRLVAAGETQWYPMPSLRQPIRRRNWLVRTGESGLAQIEATLKEVQAQLDNPQLPLFDWLYWSGRRRELLASRWLVKQLVPIEVVVVPETAPEPKKNSDRGGDLAISPKRDLSRLSLLPTDLLVPGTSPTAIILNNTLAKIQLGIENRTGVPLEIDILQANKKQEIFYLVLDRFRKILEDLRSLNVTREELPQKRSLVLRELLESSLLDFFSQYYTSLDLNANKIIEIFSLDARTIEEEILEKIPMIDELLGYCLFETHLAIDNVFYRSESPEAIARAEIILQNLIERIVNAIVQTILNNFSEIEIIKQNLYQKKYLSSREIARFRNDISWRYRKERYIEEPKNIFESQYRLFFLNGGSLKTTYIYAPRQDELYQLRGIPWLVTIVLELRDALSPRLRAVVGFVGKGVVYLLTQVIGRAIGLIARGIIQGIGNTLQETRYGKNSERGK</sequence>
<dbReference type="PANTHER" id="PTHR45566:SF1">
    <property type="entry name" value="HTH-TYPE TRANSCRIPTIONAL REGULATOR YHJB-RELATED"/>
    <property type="match status" value="1"/>
</dbReference>
<protein>
    <recommendedName>
        <fullName evidence="2">Response regulatory domain-containing protein</fullName>
    </recommendedName>
</protein>
<evidence type="ECO:0000259" key="2">
    <source>
        <dbReference type="PROSITE" id="PS50110"/>
    </source>
</evidence>
<dbReference type="CDD" id="cd17535">
    <property type="entry name" value="REC_NarL-like"/>
    <property type="match status" value="1"/>
</dbReference>
<dbReference type="SUPFAM" id="SSF52172">
    <property type="entry name" value="CheY-like"/>
    <property type="match status" value="1"/>
</dbReference>
<dbReference type="Gene3D" id="3.40.50.2300">
    <property type="match status" value="1"/>
</dbReference>
<dbReference type="Proteomes" id="UP000186868">
    <property type="component" value="Unassembled WGS sequence"/>
</dbReference>
<evidence type="ECO:0000256" key="1">
    <source>
        <dbReference type="PROSITE-ProRule" id="PRU00169"/>
    </source>
</evidence>
<dbReference type="PIRSF" id="PIRSF026434">
    <property type="entry name" value="RR_ycf55_prd"/>
    <property type="match status" value="1"/>
</dbReference>
<dbReference type="OrthoDB" id="458149at2"/>
<dbReference type="PANTHER" id="PTHR45566">
    <property type="entry name" value="HTH-TYPE TRANSCRIPTIONAL REGULATOR YHJB-RELATED"/>
    <property type="match status" value="1"/>
</dbReference>
<dbReference type="SMART" id="SM00448">
    <property type="entry name" value="REC"/>
    <property type="match status" value="1"/>
</dbReference>
<reference evidence="3 4" key="1">
    <citation type="submission" date="2016-11" db="EMBL/GenBank/DDBJ databases">
        <title>Draft Genome Sequences of Nine Cyanobacterial Strains from Diverse Habitats.</title>
        <authorList>
            <person name="Zhu T."/>
            <person name="Hou S."/>
            <person name="Lu X."/>
            <person name="Hess W.R."/>
        </authorList>
    </citation>
    <scope>NUCLEOTIDE SEQUENCE [LARGE SCALE GENOMIC DNA]</scope>
    <source>
        <strain evidence="3 4">NIES-593</strain>
    </source>
</reference>
<dbReference type="InterPro" id="IPR022552">
    <property type="entry name" value="UPF_Ycf55"/>
</dbReference>
<name>A0A1U7HPU1_9CYAN</name>
<accession>A0A1U7HPU1</accession>
<dbReference type="STRING" id="1921803.NIES593_04305"/>
<dbReference type="AlphaFoldDB" id="A0A1U7HPU1"/>
<proteinExistence type="predicted"/>
<dbReference type="GO" id="GO:0000160">
    <property type="term" value="P:phosphorelay signal transduction system"/>
    <property type="evidence" value="ECO:0007669"/>
    <property type="project" value="InterPro"/>
</dbReference>
<evidence type="ECO:0000313" key="3">
    <source>
        <dbReference type="EMBL" id="OKH25568.1"/>
    </source>
</evidence>
<dbReference type="InterPro" id="IPR011006">
    <property type="entry name" value="CheY-like_superfamily"/>
</dbReference>
<organism evidence="3 4">
    <name type="scientific">Hydrococcus rivularis NIES-593</name>
    <dbReference type="NCBI Taxonomy" id="1921803"/>
    <lineage>
        <taxon>Bacteria</taxon>
        <taxon>Bacillati</taxon>
        <taxon>Cyanobacteriota</taxon>
        <taxon>Cyanophyceae</taxon>
        <taxon>Pleurocapsales</taxon>
        <taxon>Hydrococcaceae</taxon>
        <taxon>Hydrococcus</taxon>
    </lineage>
</organism>
<dbReference type="InterPro" id="IPR058245">
    <property type="entry name" value="NreC/VraR/RcsB-like_REC"/>
</dbReference>